<dbReference type="InterPro" id="IPR002346">
    <property type="entry name" value="Mopterin_DH_FAD-bd"/>
</dbReference>
<evidence type="ECO:0000313" key="6">
    <source>
        <dbReference type="Proteomes" id="UP000721844"/>
    </source>
</evidence>
<dbReference type="InterPro" id="IPR016166">
    <property type="entry name" value="FAD-bd_PCMH"/>
</dbReference>
<dbReference type="InterPro" id="IPR036318">
    <property type="entry name" value="FAD-bd_PCMH-like_sf"/>
</dbReference>
<dbReference type="InterPro" id="IPR016169">
    <property type="entry name" value="FAD-bd_PCMH_sub2"/>
</dbReference>
<dbReference type="PANTHER" id="PTHR42659">
    <property type="entry name" value="XANTHINE DEHYDROGENASE SUBUNIT C-RELATED"/>
    <property type="match status" value="1"/>
</dbReference>
<dbReference type="GO" id="GO:0016491">
    <property type="term" value="F:oxidoreductase activity"/>
    <property type="evidence" value="ECO:0007669"/>
    <property type="project" value="UniProtKB-KW"/>
</dbReference>
<dbReference type="EMBL" id="JAESVA010000011">
    <property type="protein sequence ID" value="MCB8883126.1"/>
    <property type="molecule type" value="Genomic_DNA"/>
</dbReference>
<gene>
    <name evidence="5" type="ORF">ACELLULO517_22950</name>
</gene>
<dbReference type="PROSITE" id="PS51387">
    <property type="entry name" value="FAD_PCMH"/>
    <property type="match status" value="1"/>
</dbReference>
<proteinExistence type="predicted"/>
<keyword evidence="6" id="KW-1185">Reference proteome</keyword>
<dbReference type="GO" id="GO:0071949">
    <property type="term" value="F:FAD binding"/>
    <property type="evidence" value="ECO:0007669"/>
    <property type="project" value="InterPro"/>
</dbReference>
<dbReference type="Pfam" id="PF00941">
    <property type="entry name" value="FAD_binding_5"/>
    <property type="match status" value="1"/>
</dbReference>
<dbReference type="Gene3D" id="3.30.43.10">
    <property type="entry name" value="Uridine Diphospho-n-acetylenolpyruvylglucosamine Reductase, domain 2"/>
    <property type="match status" value="1"/>
</dbReference>
<evidence type="ECO:0000259" key="4">
    <source>
        <dbReference type="PROSITE" id="PS51387"/>
    </source>
</evidence>
<dbReference type="Gene3D" id="3.30.465.10">
    <property type="match status" value="1"/>
</dbReference>
<keyword evidence="2" id="KW-0274">FAD</keyword>
<dbReference type="Gene3D" id="3.30.390.50">
    <property type="entry name" value="CO dehydrogenase flavoprotein, C-terminal domain"/>
    <property type="match status" value="1"/>
</dbReference>
<dbReference type="PANTHER" id="PTHR42659:SF2">
    <property type="entry name" value="XANTHINE DEHYDROGENASE SUBUNIT C-RELATED"/>
    <property type="match status" value="1"/>
</dbReference>
<dbReference type="Pfam" id="PF03450">
    <property type="entry name" value="CO_deh_flav_C"/>
    <property type="match status" value="1"/>
</dbReference>
<sequence>MIPRPFAYHAPDSIGAAIALLSDFGDQAKLLAGGHSLLPMMKLRFAAPEHLIDLRRIKGIRGIDMQGDEISIGAMTTEREILASPLLAMHLPLLVETARQIADPQVRYKGTIGGDIAHGDPGNDHPAVMLALDARFVLVGPHGERVVPAADFFLGTYVTAIEPDEVMTQVRISKPAVGSGACYAKLKRKTGDFATAAAAVVLRMDRGICADIAIALTNVAPTAMRAEAAENALRGRPVEDAAIAEAGDLAMAACEPAADLRGDEAYKRAMAGQMVRRALRTALSRCTG</sequence>
<organism evidence="5 6">
    <name type="scientific">Acidisoma cellulosilyticum</name>
    <dbReference type="NCBI Taxonomy" id="2802395"/>
    <lineage>
        <taxon>Bacteria</taxon>
        <taxon>Pseudomonadati</taxon>
        <taxon>Pseudomonadota</taxon>
        <taxon>Alphaproteobacteria</taxon>
        <taxon>Acetobacterales</taxon>
        <taxon>Acidocellaceae</taxon>
        <taxon>Acidisoma</taxon>
    </lineage>
</organism>
<dbReference type="Proteomes" id="UP000721844">
    <property type="component" value="Unassembled WGS sequence"/>
</dbReference>
<protein>
    <submittedName>
        <fullName evidence="5">Xanthine dehydrogenase family protein subunit M</fullName>
    </submittedName>
</protein>
<dbReference type="SUPFAM" id="SSF55447">
    <property type="entry name" value="CO dehydrogenase flavoprotein C-terminal domain-like"/>
    <property type="match status" value="1"/>
</dbReference>
<evidence type="ECO:0000256" key="3">
    <source>
        <dbReference type="ARBA" id="ARBA00023002"/>
    </source>
</evidence>
<reference evidence="5 6" key="1">
    <citation type="journal article" date="2021" name="Microorganisms">
        <title>Acidisoma silvae sp. nov. and Acidisomacellulosilytica sp. nov., Two Acidophilic Bacteria Isolated from Decaying Wood, Hydrolyzing Cellulose and Producing Poly-3-hydroxybutyrate.</title>
        <authorList>
            <person name="Mieszkin S."/>
            <person name="Pouder E."/>
            <person name="Uroz S."/>
            <person name="Simon-Colin C."/>
            <person name="Alain K."/>
        </authorList>
    </citation>
    <scope>NUCLEOTIDE SEQUENCE [LARGE SCALE GENOMIC DNA]</scope>
    <source>
        <strain evidence="5 6">HW T5.17</strain>
    </source>
</reference>
<accession>A0A964E627</accession>
<dbReference type="InterPro" id="IPR005107">
    <property type="entry name" value="CO_DH_flav_C"/>
</dbReference>
<dbReference type="FunFam" id="3.30.465.10:FF:000017">
    <property type="entry name" value="Xanthine dehydrogenase, FAD binding subunit"/>
    <property type="match status" value="1"/>
</dbReference>
<feature type="domain" description="FAD-binding PCMH-type" evidence="4">
    <location>
        <begin position="1"/>
        <end position="177"/>
    </location>
</feature>
<dbReference type="RefSeq" id="WP_227309782.1">
    <property type="nucleotide sequence ID" value="NZ_JAESVA010000011.1"/>
</dbReference>
<keyword evidence="3" id="KW-0560">Oxidoreductase</keyword>
<dbReference type="InterPro" id="IPR036683">
    <property type="entry name" value="CO_DH_flav_C_dom_sf"/>
</dbReference>
<dbReference type="SUPFAM" id="SSF56176">
    <property type="entry name" value="FAD-binding/transporter-associated domain-like"/>
    <property type="match status" value="1"/>
</dbReference>
<dbReference type="AlphaFoldDB" id="A0A964E627"/>
<dbReference type="InterPro" id="IPR016167">
    <property type="entry name" value="FAD-bd_PCMH_sub1"/>
</dbReference>
<name>A0A964E627_9PROT</name>
<comment type="caution">
    <text evidence="5">The sequence shown here is derived from an EMBL/GenBank/DDBJ whole genome shotgun (WGS) entry which is preliminary data.</text>
</comment>
<evidence type="ECO:0000256" key="2">
    <source>
        <dbReference type="ARBA" id="ARBA00022827"/>
    </source>
</evidence>
<dbReference type="InterPro" id="IPR051312">
    <property type="entry name" value="Diverse_Substr_Oxidored"/>
</dbReference>
<evidence type="ECO:0000313" key="5">
    <source>
        <dbReference type="EMBL" id="MCB8883126.1"/>
    </source>
</evidence>
<keyword evidence="1" id="KW-0285">Flavoprotein</keyword>
<dbReference type="SMART" id="SM01092">
    <property type="entry name" value="CO_deh_flav_C"/>
    <property type="match status" value="1"/>
</dbReference>
<evidence type="ECO:0000256" key="1">
    <source>
        <dbReference type="ARBA" id="ARBA00022630"/>
    </source>
</evidence>